<dbReference type="InterPro" id="IPR029479">
    <property type="entry name" value="Nitroreductase"/>
</dbReference>
<evidence type="ECO:0000259" key="3">
    <source>
        <dbReference type="Pfam" id="PF00881"/>
    </source>
</evidence>
<dbReference type="AlphaFoldDB" id="A0A1I0F695"/>
<feature type="domain" description="Nitroreductase" evidence="3">
    <location>
        <begin position="7"/>
        <end position="67"/>
    </location>
</feature>
<evidence type="ECO:0000256" key="2">
    <source>
        <dbReference type="ARBA" id="ARBA00023002"/>
    </source>
</evidence>
<dbReference type="PANTHER" id="PTHR43673">
    <property type="entry name" value="NAD(P)H NITROREDUCTASE YDGI-RELATED"/>
    <property type="match status" value="1"/>
</dbReference>
<keyword evidence="2" id="KW-0560">Oxidoreductase</keyword>
<organism evidence="4 5">
    <name type="scientific">[Clostridium] aminophilum</name>
    <dbReference type="NCBI Taxonomy" id="1526"/>
    <lineage>
        <taxon>Bacteria</taxon>
        <taxon>Bacillati</taxon>
        <taxon>Bacillota</taxon>
        <taxon>Clostridia</taxon>
        <taxon>Lachnospirales</taxon>
        <taxon>Lachnospiraceae</taxon>
    </lineage>
</organism>
<proteinExistence type="inferred from homology"/>
<reference evidence="4 5" key="1">
    <citation type="submission" date="2016-10" db="EMBL/GenBank/DDBJ databases">
        <authorList>
            <person name="de Groot N.N."/>
        </authorList>
    </citation>
    <scope>NUCLEOTIDE SEQUENCE [LARGE SCALE GENOMIC DNA]</scope>
    <source>
        <strain evidence="4 5">KH1P1</strain>
    </source>
</reference>
<dbReference type="Gene3D" id="3.40.109.10">
    <property type="entry name" value="NADH Oxidase"/>
    <property type="match status" value="1"/>
</dbReference>
<comment type="similarity">
    <text evidence="1">Belongs to the nitroreductase family.</text>
</comment>
<dbReference type="STRING" id="1526.SAMN02910262_01132"/>
<sequence length="180" mass="20244">METMENIVTRRSIRKYTDEPVTREDIKRCVEAARFAPSWKNTQTTRYIAVFDKEMKERIANECVCDFEFNRNNINSAAALIVETTVEKRSGFEKDGSFSTTKGTHWQSFDAGLAAEAFCLAAHDLGLGTVILGVFDEQKVKEVVNVPEGQSISALILIGHPDQAPKAPLRKEVEELISYR</sequence>
<feature type="domain" description="Nitroreductase" evidence="3">
    <location>
        <begin position="93"/>
        <end position="160"/>
    </location>
</feature>
<dbReference type="InterPro" id="IPR000415">
    <property type="entry name" value="Nitroreductase-like"/>
</dbReference>
<dbReference type="PANTHER" id="PTHR43673:SF10">
    <property type="entry name" value="NADH DEHYDROGENASE_NAD(P)H NITROREDUCTASE XCC3605-RELATED"/>
    <property type="match status" value="1"/>
</dbReference>
<dbReference type="eggNOG" id="COG0778">
    <property type="taxonomic scope" value="Bacteria"/>
</dbReference>
<evidence type="ECO:0000313" key="5">
    <source>
        <dbReference type="Proteomes" id="UP000199820"/>
    </source>
</evidence>
<gene>
    <name evidence="4" type="ORF">SAMN04487771_10238</name>
</gene>
<accession>A0A1I0F695</accession>
<name>A0A1I0F695_9FIRM</name>
<evidence type="ECO:0000256" key="1">
    <source>
        <dbReference type="ARBA" id="ARBA00007118"/>
    </source>
</evidence>
<dbReference type="OrthoDB" id="9812105at2"/>
<dbReference type="GO" id="GO:0016491">
    <property type="term" value="F:oxidoreductase activity"/>
    <property type="evidence" value="ECO:0007669"/>
    <property type="project" value="UniProtKB-KW"/>
</dbReference>
<evidence type="ECO:0000313" key="4">
    <source>
        <dbReference type="EMBL" id="SET52601.1"/>
    </source>
</evidence>
<dbReference type="Pfam" id="PF00881">
    <property type="entry name" value="Nitroreductase"/>
    <property type="match status" value="2"/>
</dbReference>
<dbReference type="RefSeq" id="WP_074649557.1">
    <property type="nucleotide sequence ID" value="NZ_FOIL01000023.1"/>
</dbReference>
<protein>
    <submittedName>
        <fullName evidence="4">Nitroreductase</fullName>
    </submittedName>
</protein>
<dbReference type="Proteomes" id="UP000199820">
    <property type="component" value="Unassembled WGS sequence"/>
</dbReference>
<dbReference type="SUPFAM" id="SSF55469">
    <property type="entry name" value="FMN-dependent nitroreductase-like"/>
    <property type="match status" value="1"/>
</dbReference>
<dbReference type="EMBL" id="FOIL01000023">
    <property type="protein sequence ID" value="SET52601.1"/>
    <property type="molecule type" value="Genomic_DNA"/>
</dbReference>
<keyword evidence="5" id="KW-1185">Reference proteome</keyword>